<evidence type="ECO:0000256" key="10">
    <source>
        <dbReference type="ARBA" id="ARBA00023161"/>
    </source>
</evidence>
<evidence type="ECO:0000256" key="2">
    <source>
        <dbReference type="ARBA" id="ARBA00004496"/>
    </source>
</evidence>
<reference evidence="15 16" key="1">
    <citation type="journal article" date="2015" name="Fungal Genet. Biol.">
        <title>Evolution of novel wood decay mechanisms in Agaricales revealed by the genome sequences of Fistulina hepatica and Cylindrobasidium torrendii.</title>
        <authorList>
            <person name="Floudas D."/>
            <person name="Held B.W."/>
            <person name="Riley R."/>
            <person name="Nagy L.G."/>
            <person name="Koehler G."/>
            <person name="Ransdell A.S."/>
            <person name="Younus H."/>
            <person name="Chow J."/>
            <person name="Chiniquy J."/>
            <person name="Lipzen A."/>
            <person name="Tritt A."/>
            <person name="Sun H."/>
            <person name="Haridas S."/>
            <person name="LaButti K."/>
            <person name="Ohm R.A."/>
            <person name="Kues U."/>
            <person name="Blanchette R.A."/>
            <person name="Grigoriev I.V."/>
            <person name="Minto R.E."/>
            <person name="Hibbett D.S."/>
        </authorList>
    </citation>
    <scope>NUCLEOTIDE SEQUENCE [LARGE SCALE GENOMIC DNA]</scope>
    <source>
        <strain evidence="15 16">FP15055 ss-10</strain>
    </source>
</reference>
<dbReference type="GO" id="GO:0006417">
    <property type="term" value="P:regulation of translation"/>
    <property type="evidence" value="ECO:0007669"/>
    <property type="project" value="UniProtKB-KW"/>
</dbReference>
<feature type="compositionally biased region" description="Basic residues" evidence="13">
    <location>
        <begin position="126"/>
        <end position="146"/>
    </location>
</feature>
<evidence type="ECO:0000313" key="15">
    <source>
        <dbReference type="EMBL" id="KIY73883.1"/>
    </source>
</evidence>
<feature type="compositionally biased region" description="Pro residues" evidence="13">
    <location>
        <begin position="476"/>
        <end position="494"/>
    </location>
</feature>
<keyword evidence="10" id="KW-0866">Nonsense-mediated mRNA decay</keyword>
<evidence type="ECO:0000256" key="11">
    <source>
        <dbReference type="ARBA" id="ARBA00023187"/>
    </source>
</evidence>
<organism evidence="15 16">
    <name type="scientific">Cylindrobasidium torrendii FP15055 ss-10</name>
    <dbReference type="NCBI Taxonomy" id="1314674"/>
    <lineage>
        <taxon>Eukaryota</taxon>
        <taxon>Fungi</taxon>
        <taxon>Dikarya</taxon>
        <taxon>Basidiomycota</taxon>
        <taxon>Agaricomycotina</taxon>
        <taxon>Agaricomycetes</taxon>
        <taxon>Agaricomycetidae</taxon>
        <taxon>Agaricales</taxon>
        <taxon>Marasmiineae</taxon>
        <taxon>Physalacriaceae</taxon>
        <taxon>Cylindrobasidium</taxon>
    </lineage>
</organism>
<dbReference type="OrthoDB" id="3361414at2759"/>
<evidence type="ECO:0000256" key="1">
    <source>
        <dbReference type="ARBA" id="ARBA00004123"/>
    </source>
</evidence>
<evidence type="ECO:0000256" key="9">
    <source>
        <dbReference type="ARBA" id="ARBA00022884"/>
    </source>
</evidence>
<dbReference type="STRING" id="1314674.A0A0D7BTM9"/>
<feature type="region of interest" description="Disordered" evidence="13">
    <location>
        <begin position="541"/>
        <end position="560"/>
    </location>
</feature>
<evidence type="ECO:0000256" key="3">
    <source>
        <dbReference type="ARBA" id="ARBA00009548"/>
    </source>
</evidence>
<dbReference type="EMBL" id="KN880433">
    <property type="protein sequence ID" value="KIY73883.1"/>
    <property type="molecule type" value="Genomic_DNA"/>
</dbReference>
<keyword evidence="6" id="KW-0507">mRNA processing</keyword>
<keyword evidence="9" id="KW-0694">RNA-binding</keyword>
<dbReference type="InterPro" id="IPR018545">
    <property type="entry name" value="Btz_dom"/>
</dbReference>
<feature type="region of interest" description="Disordered" evidence="13">
    <location>
        <begin position="746"/>
        <end position="775"/>
    </location>
</feature>
<keyword evidence="12" id="KW-0539">Nucleus</keyword>
<comment type="subcellular location">
    <subcellularLocation>
        <location evidence="2">Cytoplasm</location>
    </subcellularLocation>
    <subcellularLocation>
        <location evidence="1">Nucleus</location>
    </subcellularLocation>
</comment>
<accession>A0A0D7BTM9</accession>
<dbReference type="AlphaFoldDB" id="A0A0D7BTM9"/>
<dbReference type="GO" id="GO:0005737">
    <property type="term" value="C:cytoplasm"/>
    <property type="evidence" value="ECO:0007669"/>
    <property type="project" value="UniProtKB-SubCell"/>
</dbReference>
<feature type="compositionally biased region" description="Basic residues" evidence="13">
    <location>
        <begin position="16"/>
        <end position="37"/>
    </location>
</feature>
<dbReference type="Proteomes" id="UP000054007">
    <property type="component" value="Unassembled WGS sequence"/>
</dbReference>
<proteinExistence type="inferred from homology"/>
<dbReference type="GO" id="GO:0003729">
    <property type="term" value="F:mRNA binding"/>
    <property type="evidence" value="ECO:0007669"/>
    <property type="project" value="InterPro"/>
</dbReference>
<feature type="region of interest" description="Disordered" evidence="13">
    <location>
        <begin position="696"/>
        <end position="724"/>
    </location>
</feature>
<name>A0A0D7BTM9_9AGAR</name>
<keyword evidence="8" id="KW-0810">Translation regulation</keyword>
<keyword evidence="4" id="KW-0813">Transport</keyword>
<feature type="compositionally biased region" description="Polar residues" evidence="13">
    <location>
        <begin position="175"/>
        <end position="202"/>
    </location>
</feature>
<feature type="compositionally biased region" description="Acidic residues" evidence="13">
    <location>
        <begin position="44"/>
        <end position="75"/>
    </location>
</feature>
<evidence type="ECO:0000256" key="6">
    <source>
        <dbReference type="ARBA" id="ARBA00022664"/>
    </source>
</evidence>
<gene>
    <name evidence="15" type="ORF">CYLTODRAFT_153333</name>
</gene>
<feature type="domain" description="Btz" evidence="14">
    <location>
        <begin position="179"/>
        <end position="301"/>
    </location>
</feature>
<evidence type="ECO:0000256" key="12">
    <source>
        <dbReference type="ARBA" id="ARBA00023242"/>
    </source>
</evidence>
<dbReference type="GO" id="GO:0035145">
    <property type="term" value="C:exon-exon junction complex"/>
    <property type="evidence" value="ECO:0007669"/>
    <property type="project" value="InterPro"/>
</dbReference>
<evidence type="ECO:0000256" key="7">
    <source>
        <dbReference type="ARBA" id="ARBA00022816"/>
    </source>
</evidence>
<evidence type="ECO:0000256" key="8">
    <source>
        <dbReference type="ARBA" id="ARBA00022845"/>
    </source>
</evidence>
<evidence type="ECO:0000256" key="4">
    <source>
        <dbReference type="ARBA" id="ARBA00022448"/>
    </source>
</evidence>
<feature type="region of interest" description="Disordered" evidence="13">
    <location>
        <begin position="1"/>
        <end position="202"/>
    </location>
</feature>
<dbReference type="Pfam" id="PF09405">
    <property type="entry name" value="Btz"/>
    <property type="match status" value="1"/>
</dbReference>
<feature type="region of interest" description="Disordered" evidence="13">
    <location>
        <begin position="428"/>
        <end position="454"/>
    </location>
</feature>
<sequence length="775" mass="85054">MSSSNATKATSPSTSAKHHVPAQVSKKKRTVRRRGGRAPHAMDSDEEIEREAPTDSDTDTDDDSSASDSDAEEDVPDPKRAATSSASAPDPSPFVGSTSWSEMVSEEADGRAADLPVIDFEDMGKPKSKPAPHTARKAKKAIKKPKAVTSLPSPPLSSAEEHDEETSPKLDSPDETTAQRSNVRPQSSQNETAPRNAGQTIRQVYQKRLETDPAYVPVVGEFWGHDDRLMDKDLRSLSGWWRGRGRGRGGFGPGMRGRGGYAGRAEHRDLPPVDRAWNHDGFEEMKRMEETRKEQQQRAADAIANRGASAPRARGVAVPRGRGGFFNGFGGRGGFVPSPARPYSRVLPPGHMRHSEKPELPWTKQADAYLHSNLSTRPRRGVAPLRVKLPGSRPQVVRSQPAAFHSAVVHKTTNNDEDDLGEVVVKLPPSQRKQPLPIETQSIPAAEPPKADDKAKKEIIDEVFTVRPQLVNAKPIPLPHPPPLKSQPMAPPPTEQRVQARSPDAVTQRLDHLSIASNADQDRRIMTEEAIMRNPTVTFGADVQSGVEPSSSTSAGRPPLPPIQTSFTPPAQPSPYMSPYQYGVPLPPGIAMNPLGMPFEIATGRPVYLPPPPQPQPMYNPMPPPFVPGHMHHHSHSMSTEFMQPPMSQLPAFTDPSTFALPRPRSVEIRAPGELPGRSGSKTHSRLRSEAVSFTPTTMAPPLEGQQEPPHQWMEQPPQQDGWQDVYQQPYGAQYYYPPQPDAYGGYGMPPYQMPSQYDMYGPPEPIPQGTVYYQ</sequence>
<dbReference type="GO" id="GO:0051028">
    <property type="term" value="P:mRNA transport"/>
    <property type="evidence" value="ECO:0007669"/>
    <property type="project" value="UniProtKB-KW"/>
</dbReference>
<evidence type="ECO:0000259" key="14">
    <source>
        <dbReference type="Pfam" id="PF09405"/>
    </source>
</evidence>
<keyword evidence="16" id="KW-1185">Reference proteome</keyword>
<dbReference type="GO" id="GO:0008380">
    <property type="term" value="P:RNA splicing"/>
    <property type="evidence" value="ECO:0007669"/>
    <property type="project" value="UniProtKB-KW"/>
</dbReference>
<evidence type="ECO:0000313" key="16">
    <source>
        <dbReference type="Proteomes" id="UP000054007"/>
    </source>
</evidence>
<evidence type="ECO:0000256" key="5">
    <source>
        <dbReference type="ARBA" id="ARBA00022490"/>
    </source>
</evidence>
<evidence type="ECO:0000256" key="13">
    <source>
        <dbReference type="SAM" id="MobiDB-lite"/>
    </source>
</evidence>
<protein>
    <recommendedName>
        <fullName evidence="14">Btz domain-containing protein</fullName>
    </recommendedName>
</protein>
<keyword evidence="5" id="KW-0963">Cytoplasm</keyword>
<comment type="similarity">
    <text evidence="3">Belongs to the CASC3 family.</text>
</comment>
<feature type="compositionally biased region" description="Polar residues" evidence="13">
    <location>
        <begin position="1"/>
        <end position="15"/>
    </location>
</feature>
<dbReference type="GO" id="GO:0006397">
    <property type="term" value="P:mRNA processing"/>
    <property type="evidence" value="ECO:0007669"/>
    <property type="project" value="UniProtKB-KW"/>
</dbReference>
<dbReference type="GO" id="GO:0000184">
    <property type="term" value="P:nuclear-transcribed mRNA catabolic process, nonsense-mediated decay"/>
    <property type="evidence" value="ECO:0007669"/>
    <property type="project" value="UniProtKB-KW"/>
</dbReference>
<keyword evidence="7" id="KW-0509">mRNA transport</keyword>
<feature type="region of interest" description="Disordered" evidence="13">
    <location>
        <begin position="471"/>
        <end position="505"/>
    </location>
</feature>
<keyword evidence="11" id="KW-0508">mRNA splicing</keyword>